<dbReference type="PANTHER" id="PTHR43630">
    <property type="entry name" value="POLY-BETA-1,6-N-ACETYL-D-GLUCOSAMINE SYNTHASE"/>
    <property type="match status" value="1"/>
</dbReference>
<comment type="caution">
    <text evidence="5">The sequence shown here is derived from an EMBL/GenBank/DDBJ whole genome shotgun (WGS) entry which is preliminary data.</text>
</comment>
<dbReference type="Proteomes" id="UP001597191">
    <property type="component" value="Unassembled WGS sequence"/>
</dbReference>
<keyword evidence="6" id="KW-1185">Reference proteome</keyword>
<accession>A0ABW4BMQ7</accession>
<evidence type="ECO:0000313" key="5">
    <source>
        <dbReference type="EMBL" id="MFD1411494.1"/>
    </source>
</evidence>
<dbReference type="GO" id="GO:0016757">
    <property type="term" value="F:glycosyltransferase activity"/>
    <property type="evidence" value="ECO:0007669"/>
    <property type="project" value="UniProtKB-KW"/>
</dbReference>
<dbReference type="EMBL" id="JBHTOH010000078">
    <property type="protein sequence ID" value="MFD1411494.1"/>
    <property type="molecule type" value="Genomic_DNA"/>
</dbReference>
<name>A0ABW4BMQ7_9LACO</name>
<gene>
    <name evidence="5" type="ORF">ACFQ4R_07850</name>
</gene>
<feature type="domain" description="Glycosyltransferase 2-like" evidence="4">
    <location>
        <begin position="6"/>
        <end position="119"/>
    </location>
</feature>
<dbReference type="Pfam" id="PF00535">
    <property type="entry name" value="Glycos_transf_2"/>
    <property type="match status" value="1"/>
</dbReference>
<evidence type="ECO:0000259" key="4">
    <source>
        <dbReference type="Pfam" id="PF00535"/>
    </source>
</evidence>
<comment type="similarity">
    <text evidence="1">Belongs to the glycosyltransferase 2 family.</text>
</comment>
<evidence type="ECO:0000256" key="1">
    <source>
        <dbReference type="ARBA" id="ARBA00006739"/>
    </source>
</evidence>
<dbReference type="SUPFAM" id="SSF53448">
    <property type="entry name" value="Nucleotide-diphospho-sugar transferases"/>
    <property type="match status" value="1"/>
</dbReference>
<reference evidence="6" key="1">
    <citation type="journal article" date="2019" name="Int. J. Syst. Evol. Microbiol.">
        <title>The Global Catalogue of Microorganisms (GCM) 10K type strain sequencing project: providing services to taxonomists for standard genome sequencing and annotation.</title>
        <authorList>
            <consortium name="The Broad Institute Genomics Platform"/>
            <consortium name="The Broad Institute Genome Sequencing Center for Infectious Disease"/>
            <person name="Wu L."/>
            <person name="Ma J."/>
        </authorList>
    </citation>
    <scope>NUCLEOTIDE SEQUENCE [LARGE SCALE GENOMIC DNA]</scope>
    <source>
        <strain evidence="6">CCM 8937</strain>
    </source>
</reference>
<proteinExistence type="inferred from homology"/>
<organism evidence="5 6">
    <name type="scientific">Lapidilactobacillus gannanensis</name>
    <dbReference type="NCBI Taxonomy" id="2486002"/>
    <lineage>
        <taxon>Bacteria</taxon>
        <taxon>Bacillati</taxon>
        <taxon>Bacillota</taxon>
        <taxon>Bacilli</taxon>
        <taxon>Lactobacillales</taxon>
        <taxon>Lactobacillaceae</taxon>
        <taxon>Lapidilactobacillus</taxon>
    </lineage>
</organism>
<keyword evidence="3 5" id="KW-0808">Transferase</keyword>
<sequence>MAVLTLITPTFNRATTLIRCWESLRRQTSKQFQWLVIDDGSTDNTATIMGQLKQQTTDFIIDYYHKPNGGKHTALNFSHPYIEGDFVLILDSDDFLSDDAVEIVLQEWSKVLRHQEIGGITFMCGTIGGDSLAKMPCDSVLSNHIEFRINQKIQGDCCETLRSPVFKNFLFPEISGENFLGEGMLWTTIALTYQTLYLARIIYIVPEYRSDGLTKSGRKMRLRNLRGALLNNELHMNHKIIFRVRIKNALLKTCYSFFLKKNVIQMLKETQHKALVTAVSPFGYLLYQYWHRKYSGE</sequence>
<dbReference type="CDD" id="cd00761">
    <property type="entry name" value="Glyco_tranf_GTA_type"/>
    <property type="match status" value="1"/>
</dbReference>
<dbReference type="Gene3D" id="3.90.550.10">
    <property type="entry name" value="Spore Coat Polysaccharide Biosynthesis Protein SpsA, Chain A"/>
    <property type="match status" value="1"/>
</dbReference>
<dbReference type="PANTHER" id="PTHR43630:SF1">
    <property type="entry name" value="POLY-BETA-1,6-N-ACETYL-D-GLUCOSAMINE SYNTHASE"/>
    <property type="match status" value="1"/>
</dbReference>
<protein>
    <submittedName>
        <fullName evidence="5">Glycosyltransferase family A protein</fullName>
        <ecNumber evidence="5">2.4.-.-</ecNumber>
    </submittedName>
</protein>
<dbReference type="InterPro" id="IPR029044">
    <property type="entry name" value="Nucleotide-diphossugar_trans"/>
</dbReference>
<dbReference type="PROSITE" id="PS50244">
    <property type="entry name" value="S5A_REDUCTASE"/>
    <property type="match status" value="1"/>
</dbReference>
<keyword evidence="2 5" id="KW-0328">Glycosyltransferase</keyword>
<evidence type="ECO:0000256" key="2">
    <source>
        <dbReference type="ARBA" id="ARBA00022676"/>
    </source>
</evidence>
<dbReference type="EC" id="2.4.-.-" evidence="5"/>
<dbReference type="InterPro" id="IPR001173">
    <property type="entry name" value="Glyco_trans_2-like"/>
</dbReference>
<evidence type="ECO:0000313" key="6">
    <source>
        <dbReference type="Proteomes" id="UP001597191"/>
    </source>
</evidence>
<dbReference type="RefSeq" id="WP_125651092.1">
    <property type="nucleotide sequence ID" value="NZ_JBHTOH010000078.1"/>
</dbReference>
<evidence type="ECO:0000256" key="3">
    <source>
        <dbReference type="ARBA" id="ARBA00022679"/>
    </source>
</evidence>